<keyword evidence="2" id="KW-1133">Transmembrane helix</keyword>
<reference evidence="4" key="2">
    <citation type="journal article" date="2008" name="Nucleic Acids Res.">
        <title>The rice annotation project database (RAP-DB): 2008 update.</title>
        <authorList>
            <consortium name="The rice annotation project (RAP)"/>
        </authorList>
    </citation>
    <scope>GENOME REANNOTATION</scope>
    <source>
        <strain evidence="4">cv. Nipponbare</strain>
    </source>
</reference>
<sequence>MRRHSGGDPCRGARCRGIHVLWRAEGKRWTVPAREAAVEEAPVLSTTTADAALHPLSRRPHLRPLRPAPAAAAPPLPPLRLFLPSPKPLLARYHRSTAASLPCSSQSHSRTATSPAEPPRPCSACLRMRVAVAPPVRQRKKRFRISVLTRIVDLTFLCHLHVVPTYLFLFFC</sequence>
<name>Q6EUE8_ORYSJ</name>
<organism evidence="3 4">
    <name type="scientific">Oryza sativa subsp. japonica</name>
    <name type="common">Rice</name>
    <dbReference type="NCBI Taxonomy" id="39947"/>
    <lineage>
        <taxon>Eukaryota</taxon>
        <taxon>Viridiplantae</taxon>
        <taxon>Streptophyta</taxon>
        <taxon>Embryophyta</taxon>
        <taxon>Tracheophyta</taxon>
        <taxon>Spermatophyta</taxon>
        <taxon>Magnoliopsida</taxon>
        <taxon>Liliopsida</taxon>
        <taxon>Poales</taxon>
        <taxon>Poaceae</taxon>
        <taxon>BOP clade</taxon>
        <taxon>Oryzoideae</taxon>
        <taxon>Oryzeae</taxon>
        <taxon>Oryzinae</taxon>
        <taxon>Oryza</taxon>
        <taxon>Oryza sativa</taxon>
    </lineage>
</organism>
<protein>
    <submittedName>
        <fullName evidence="3">Uncharacterized protein</fullName>
    </submittedName>
</protein>
<feature type="region of interest" description="Disordered" evidence="1">
    <location>
        <begin position="49"/>
        <end position="71"/>
    </location>
</feature>
<keyword evidence="2" id="KW-0472">Membrane</keyword>
<feature type="transmembrane region" description="Helical" evidence="2">
    <location>
        <begin position="147"/>
        <end position="171"/>
    </location>
</feature>
<reference evidence="4" key="1">
    <citation type="journal article" date="2005" name="Nature">
        <title>The map-based sequence of the rice genome.</title>
        <authorList>
            <consortium name="International rice genome sequencing project (IRGSP)"/>
            <person name="Matsumoto T."/>
            <person name="Wu J."/>
            <person name="Kanamori H."/>
            <person name="Katayose Y."/>
            <person name="Fujisawa M."/>
            <person name="Namiki N."/>
            <person name="Mizuno H."/>
            <person name="Yamamoto K."/>
            <person name="Antonio B.A."/>
            <person name="Baba T."/>
            <person name="Sakata K."/>
            <person name="Nagamura Y."/>
            <person name="Aoki H."/>
            <person name="Arikawa K."/>
            <person name="Arita K."/>
            <person name="Bito T."/>
            <person name="Chiden Y."/>
            <person name="Fujitsuka N."/>
            <person name="Fukunaka R."/>
            <person name="Hamada M."/>
            <person name="Harada C."/>
            <person name="Hayashi A."/>
            <person name="Hijishita S."/>
            <person name="Honda M."/>
            <person name="Hosokawa S."/>
            <person name="Ichikawa Y."/>
            <person name="Idonuma A."/>
            <person name="Iijima M."/>
            <person name="Ikeda M."/>
            <person name="Ikeno M."/>
            <person name="Ito K."/>
            <person name="Ito S."/>
            <person name="Ito T."/>
            <person name="Ito Y."/>
            <person name="Ito Y."/>
            <person name="Iwabuchi A."/>
            <person name="Kamiya K."/>
            <person name="Karasawa W."/>
            <person name="Kurita K."/>
            <person name="Katagiri S."/>
            <person name="Kikuta A."/>
            <person name="Kobayashi H."/>
            <person name="Kobayashi N."/>
            <person name="Machita K."/>
            <person name="Maehara T."/>
            <person name="Masukawa M."/>
            <person name="Mizubayashi T."/>
            <person name="Mukai Y."/>
            <person name="Nagasaki H."/>
            <person name="Nagata Y."/>
            <person name="Naito S."/>
            <person name="Nakashima M."/>
            <person name="Nakama Y."/>
            <person name="Nakamichi Y."/>
            <person name="Nakamura M."/>
            <person name="Meguro A."/>
            <person name="Negishi M."/>
            <person name="Ohta I."/>
            <person name="Ohta T."/>
            <person name="Okamoto M."/>
            <person name="Ono N."/>
            <person name="Saji S."/>
            <person name="Sakaguchi M."/>
            <person name="Sakai K."/>
            <person name="Shibata M."/>
            <person name="Shimokawa T."/>
            <person name="Song J."/>
            <person name="Takazaki Y."/>
            <person name="Terasawa K."/>
            <person name="Tsugane M."/>
            <person name="Tsuji K."/>
            <person name="Ueda S."/>
            <person name="Waki K."/>
            <person name="Yamagata H."/>
            <person name="Yamamoto M."/>
            <person name="Yamamoto S."/>
            <person name="Yamane H."/>
            <person name="Yoshiki S."/>
            <person name="Yoshihara R."/>
            <person name="Yukawa K."/>
            <person name="Zhong H."/>
            <person name="Yano M."/>
            <person name="Yuan Q."/>
            <person name="Ouyang S."/>
            <person name="Liu J."/>
            <person name="Jones K.M."/>
            <person name="Gansberger K."/>
            <person name="Moffat K."/>
            <person name="Hill J."/>
            <person name="Bera J."/>
            <person name="Fadrosh D."/>
            <person name="Jin S."/>
            <person name="Johri S."/>
            <person name="Kim M."/>
            <person name="Overton L."/>
            <person name="Reardon M."/>
            <person name="Tsitrin T."/>
            <person name="Vuong H."/>
            <person name="Weaver B."/>
            <person name="Ciecko A."/>
            <person name="Tallon L."/>
            <person name="Jackson J."/>
            <person name="Pai G."/>
            <person name="Aken S.V."/>
            <person name="Utterback T."/>
            <person name="Reidmuller S."/>
            <person name="Feldblyum T."/>
            <person name="Hsiao J."/>
            <person name="Zismann V."/>
            <person name="Iobst S."/>
            <person name="de Vazeille A.R."/>
            <person name="Buell C.R."/>
            <person name="Ying K."/>
            <person name="Li Y."/>
            <person name="Lu T."/>
            <person name="Huang Y."/>
            <person name="Zhao Q."/>
            <person name="Feng Q."/>
            <person name="Zhang L."/>
            <person name="Zhu J."/>
            <person name="Weng Q."/>
            <person name="Mu J."/>
            <person name="Lu Y."/>
            <person name="Fan D."/>
            <person name="Liu Y."/>
            <person name="Guan J."/>
            <person name="Zhang Y."/>
            <person name="Yu S."/>
            <person name="Liu X."/>
            <person name="Zhang Y."/>
            <person name="Hong G."/>
            <person name="Han B."/>
            <person name="Choisne N."/>
            <person name="Demange N."/>
            <person name="Orjeda G."/>
            <person name="Samain S."/>
            <person name="Cattolico L."/>
            <person name="Pelletier E."/>
            <person name="Couloux A."/>
            <person name="Segurens B."/>
            <person name="Wincker P."/>
            <person name="D'Hont A."/>
            <person name="Scarpelli C."/>
            <person name="Weissenbach J."/>
            <person name="Salanoubat M."/>
            <person name="Quetier F."/>
            <person name="Yu Y."/>
            <person name="Kim H.R."/>
            <person name="Rambo T."/>
            <person name="Currie J."/>
            <person name="Collura K."/>
            <person name="Luo M."/>
            <person name="Yang T."/>
            <person name="Ammiraju J.S.S."/>
            <person name="Engler F."/>
            <person name="Soderlund C."/>
            <person name="Wing R.A."/>
            <person name="Palmer L.E."/>
            <person name="de la Bastide M."/>
            <person name="Spiegel L."/>
            <person name="Nascimento L."/>
            <person name="Zutavern T."/>
            <person name="O'Shaughnessy A."/>
            <person name="Dike S."/>
            <person name="Dedhia N."/>
            <person name="Preston R."/>
            <person name="Balija V."/>
            <person name="McCombie W.R."/>
            <person name="Chow T."/>
            <person name="Chen H."/>
            <person name="Chung M."/>
            <person name="Chen C."/>
            <person name="Shaw J."/>
            <person name="Wu H."/>
            <person name="Hsiao K."/>
            <person name="Chao Y."/>
            <person name="Chu M."/>
            <person name="Cheng C."/>
            <person name="Hour A."/>
            <person name="Lee P."/>
            <person name="Lin S."/>
            <person name="Lin Y."/>
            <person name="Liou J."/>
            <person name="Liu S."/>
            <person name="Hsing Y."/>
            <person name="Raghuvanshi S."/>
            <person name="Mohanty A."/>
            <person name="Bharti A.K."/>
            <person name="Gaur A."/>
            <person name="Gupta V."/>
            <person name="Kumar D."/>
            <person name="Ravi V."/>
            <person name="Vij S."/>
            <person name="Kapur A."/>
            <person name="Khurana P."/>
            <person name="Khurana P."/>
            <person name="Khurana J.P."/>
            <person name="Tyagi A.K."/>
            <person name="Gaikwad K."/>
            <person name="Singh A."/>
            <person name="Dalal V."/>
            <person name="Srivastava S."/>
            <person name="Dixit A."/>
            <person name="Pal A.K."/>
            <person name="Ghazi I.A."/>
            <person name="Yadav M."/>
            <person name="Pandit A."/>
            <person name="Bhargava A."/>
            <person name="Sureshbabu K."/>
            <person name="Batra K."/>
            <person name="Sharma T.R."/>
            <person name="Mohapatra T."/>
            <person name="Singh N.K."/>
            <person name="Messing J."/>
            <person name="Nelson A.B."/>
            <person name="Fuks G."/>
            <person name="Kavchok S."/>
            <person name="Keizer G."/>
            <person name="Linton E."/>
            <person name="Llaca V."/>
            <person name="Song R."/>
            <person name="Tanyolac B."/>
            <person name="Young S."/>
            <person name="Ho-Il K."/>
            <person name="Hahn J.H."/>
            <person name="Sangsakoo G."/>
            <person name="Vanavichit A."/>
            <person name="de Mattos Luiz.A.T."/>
            <person name="Zimmer P.D."/>
            <person name="Malone G."/>
            <person name="Dellagostin O."/>
            <person name="de Oliveira A.C."/>
            <person name="Bevan M."/>
            <person name="Bancroft I."/>
            <person name="Minx P."/>
            <person name="Cordum H."/>
            <person name="Wilson R."/>
            <person name="Cheng Z."/>
            <person name="Jin W."/>
            <person name="Jiang J."/>
            <person name="Leong S.A."/>
            <person name="Iwama H."/>
            <person name="Gojobori T."/>
            <person name="Itoh T."/>
            <person name="Niimura Y."/>
            <person name="Fujii Y."/>
            <person name="Habara T."/>
            <person name="Sakai H."/>
            <person name="Sato Y."/>
            <person name="Wilson G."/>
            <person name="Kumar K."/>
            <person name="McCouch S."/>
            <person name="Juretic N."/>
            <person name="Hoen D."/>
            <person name="Wright S."/>
            <person name="Bruskiewich R."/>
            <person name="Bureau T."/>
            <person name="Miyao A."/>
            <person name="Hirochika H."/>
            <person name="Nishikawa T."/>
            <person name="Kadowaki K."/>
            <person name="Sugiura M."/>
            <person name="Burr B."/>
            <person name="Sasaki T."/>
        </authorList>
    </citation>
    <scope>NUCLEOTIDE SEQUENCE [LARGE SCALE GENOMIC DNA]</scope>
    <source>
        <strain evidence="4">cv. Nipponbare</strain>
    </source>
</reference>
<dbReference type="EMBL" id="AP004070">
    <property type="protein sequence ID" value="BAD27721.1"/>
    <property type="molecule type" value="Genomic_DNA"/>
</dbReference>
<accession>Q6EUE8</accession>
<keyword evidence="2" id="KW-0812">Transmembrane</keyword>
<evidence type="ECO:0000313" key="4">
    <source>
        <dbReference type="Proteomes" id="UP000000763"/>
    </source>
</evidence>
<evidence type="ECO:0000313" key="3">
    <source>
        <dbReference type="EMBL" id="BAD27721.1"/>
    </source>
</evidence>
<dbReference type="AlphaFoldDB" id="Q6EUE8"/>
<gene>
    <name evidence="3" type="primary">OJ1705_E12.42</name>
</gene>
<evidence type="ECO:0000256" key="1">
    <source>
        <dbReference type="SAM" id="MobiDB-lite"/>
    </source>
</evidence>
<evidence type="ECO:0000256" key="2">
    <source>
        <dbReference type="SAM" id="Phobius"/>
    </source>
</evidence>
<dbReference type="Proteomes" id="UP000000763">
    <property type="component" value="Chromosome 2"/>
</dbReference>
<proteinExistence type="predicted"/>